<protein>
    <submittedName>
        <fullName evidence="1">Uncharacterized protein</fullName>
    </submittedName>
</protein>
<dbReference type="EMBL" id="MDEN01000069">
    <property type="protein sequence ID" value="OCX11642.1"/>
    <property type="molecule type" value="Genomic_DNA"/>
</dbReference>
<dbReference type="Gene3D" id="1.10.10.10">
    <property type="entry name" value="Winged helix-like DNA-binding domain superfamily/Winged helix DNA-binding domain"/>
    <property type="match status" value="1"/>
</dbReference>
<gene>
    <name evidence="1" type="ORF">BBI10_26095</name>
</gene>
<dbReference type="SUPFAM" id="SSF46785">
    <property type="entry name" value="Winged helix' DNA-binding domain"/>
    <property type="match status" value="1"/>
</dbReference>
<sequence>MIDQRLTHRCLLSEIASGEDLSSGKPTQTLQTLLMMGFVTRMPSPDRTFAHLALTEAGHRYLAGLWH</sequence>
<dbReference type="AlphaFoldDB" id="A0A1C2DA58"/>
<name>A0A1C2DA58_9PSED</name>
<proteinExistence type="predicted"/>
<dbReference type="RefSeq" id="WP_065993098.1">
    <property type="nucleotide sequence ID" value="NZ_MDEN01000069.1"/>
</dbReference>
<dbReference type="Proteomes" id="UP000095143">
    <property type="component" value="Unassembled WGS sequence"/>
</dbReference>
<reference evidence="1 2" key="1">
    <citation type="submission" date="2016-08" db="EMBL/GenBank/DDBJ databases">
        <title>Whole genome sequence of Pseudomonas graminis strain UASWS1507, a potential biological control agent for agriculture.</title>
        <authorList>
            <person name="Crovadore J."/>
            <person name="Calmin G."/>
            <person name="Chablais R."/>
            <person name="Cochard B."/>
            <person name="Lefort F."/>
        </authorList>
    </citation>
    <scope>NUCLEOTIDE SEQUENCE [LARGE SCALE GENOMIC DNA]</scope>
    <source>
        <strain evidence="1 2">UASWS1507</strain>
    </source>
</reference>
<organism evidence="1 2">
    <name type="scientific">Pseudomonas graminis</name>
    <dbReference type="NCBI Taxonomy" id="158627"/>
    <lineage>
        <taxon>Bacteria</taxon>
        <taxon>Pseudomonadati</taxon>
        <taxon>Pseudomonadota</taxon>
        <taxon>Gammaproteobacteria</taxon>
        <taxon>Pseudomonadales</taxon>
        <taxon>Pseudomonadaceae</taxon>
        <taxon>Pseudomonas</taxon>
    </lineage>
</organism>
<comment type="caution">
    <text evidence="1">The sequence shown here is derived from an EMBL/GenBank/DDBJ whole genome shotgun (WGS) entry which is preliminary data.</text>
</comment>
<dbReference type="InterPro" id="IPR036390">
    <property type="entry name" value="WH_DNA-bd_sf"/>
</dbReference>
<evidence type="ECO:0000313" key="1">
    <source>
        <dbReference type="EMBL" id="OCX11642.1"/>
    </source>
</evidence>
<accession>A0A1C2DA58</accession>
<dbReference type="InterPro" id="IPR036388">
    <property type="entry name" value="WH-like_DNA-bd_sf"/>
</dbReference>
<dbReference type="OrthoDB" id="6901835at2"/>
<evidence type="ECO:0000313" key="2">
    <source>
        <dbReference type="Proteomes" id="UP000095143"/>
    </source>
</evidence>